<evidence type="ECO:0000256" key="1">
    <source>
        <dbReference type="SAM" id="MobiDB-lite"/>
    </source>
</evidence>
<feature type="compositionally biased region" description="Basic and acidic residues" evidence="1">
    <location>
        <begin position="34"/>
        <end position="44"/>
    </location>
</feature>
<feature type="non-terminal residue" evidence="2">
    <location>
        <position position="1"/>
    </location>
</feature>
<proteinExistence type="predicted"/>
<organism evidence="2">
    <name type="scientific">uncultured Thermomicrobiales bacterium</name>
    <dbReference type="NCBI Taxonomy" id="1645740"/>
    <lineage>
        <taxon>Bacteria</taxon>
        <taxon>Pseudomonadati</taxon>
        <taxon>Thermomicrobiota</taxon>
        <taxon>Thermomicrobia</taxon>
        <taxon>Thermomicrobiales</taxon>
        <taxon>environmental samples</taxon>
    </lineage>
</organism>
<evidence type="ECO:0000313" key="2">
    <source>
        <dbReference type="EMBL" id="CAA9580947.1"/>
    </source>
</evidence>
<dbReference type="AlphaFoldDB" id="A0A6J4VLT3"/>
<protein>
    <submittedName>
        <fullName evidence="2">Uncharacterized protein</fullName>
    </submittedName>
</protein>
<accession>A0A6J4VLT3</accession>
<sequence>EKGLDEVHDDITHRVAPSVVFPVLGGYSVVKVREGEQPESDQGKRPGRLFTATTLMPLHGR</sequence>
<feature type="region of interest" description="Disordered" evidence="1">
    <location>
        <begin position="34"/>
        <end position="61"/>
    </location>
</feature>
<dbReference type="EMBL" id="CADCWJ010000734">
    <property type="protein sequence ID" value="CAA9580947.1"/>
    <property type="molecule type" value="Genomic_DNA"/>
</dbReference>
<reference evidence="2" key="1">
    <citation type="submission" date="2020-02" db="EMBL/GenBank/DDBJ databases">
        <authorList>
            <person name="Meier V. D."/>
        </authorList>
    </citation>
    <scope>NUCLEOTIDE SEQUENCE</scope>
    <source>
        <strain evidence="2">AVDCRST_MAG87</strain>
    </source>
</reference>
<gene>
    <name evidence="2" type="ORF">AVDCRST_MAG87-3348</name>
</gene>
<name>A0A6J4VLT3_9BACT</name>